<dbReference type="InterPro" id="IPR009075">
    <property type="entry name" value="AcylCo_DH/oxidase_C"/>
</dbReference>
<dbReference type="InterPro" id="IPR006091">
    <property type="entry name" value="Acyl-CoA_Oxase/DH_mid-dom"/>
</dbReference>
<dbReference type="Gene3D" id="1.10.540.10">
    <property type="entry name" value="Acyl-CoA dehydrogenase/oxidase, N-terminal domain"/>
    <property type="match status" value="1"/>
</dbReference>
<dbReference type="OrthoDB" id="9807883at2"/>
<dbReference type="PANTHER" id="PTHR42803">
    <property type="entry name" value="ACYL-COA DEHYDROGENASE"/>
    <property type="match status" value="1"/>
</dbReference>
<dbReference type="Pfam" id="PF02770">
    <property type="entry name" value="Acyl-CoA_dh_M"/>
    <property type="match status" value="1"/>
</dbReference>
<evidence type="ECO:0000313" key="16">
    <source>
        <dbReference type="Proteomes" id="UP000439113"/>
    </source>
</evidence>
<dbReference type="Proteomes" id="UP000439113">
    <property type="component" value="Unassembled WGS sequence"/>
</dbReference>
<evidence type="ECO:0000259" key="11">
    <source>
        <dbReference type="Pfam" id="PF00441"/>
    </source>
</evidence>
<dbReference type="InterPro" id="IPR013786">
    <property type="entry name" value="AcylCoA_DH/ox_N"/>
</dbReference>
<dbReference type="SUPFAM" id="SSF47203">
    <property type="entry name" value="Acyl-CoA dehydrogenase C-terminal domain-like"/>
    <property type="match status" value="1"/>
</dbReference>
<evidence type="ECO:0000256" key="5">
    <source>
        <dbReference type="ARBA" id="ARBA00023002"/>
    </source>
</evidence>
<organism evidence="15 16">
    <name type="scientific">Rhodoblastus acidophilus</name>
    <name type="common">Rhodopseudomonas acidophila</name>
    <dbReference type="NCBI Taxonomy" id="1074"/>
    <lineage>
        <taxon>Bacteria</taxon>
        <taxon>Pseudomonadati</taxon>
        <taxon>Pseudomonadota</taxon>
        <taxon>Alphaproteobacteria</taxon>
        <taxon>Hyphomicrobiales</taxon>
        <taxon>Rhodoblastaceae</taxon>
        <taxon>Rhodoblastus</taxon>
    </lineage>
</organism>
<dbReference type="InterPro" id="IPR009100">
    <property type="entry name" value="AcylCoA_DH/oxidase_NM_dom_sf"/>
</dbReference>
<accession>A0A6N8DUM7</accession>
<evidence type="ECO:0000259" key="14">
    <source>
        <dbReference type="Pfam" id="PF12806"/>
    </source>
</evidence>
<comment type="catalytic activity">
    <reaction evidence="6">
        <text>3-(methylsulfanyl)propanoyl-CoA + oxidized [electron-transfer flavoprotein] + H(+) = 3-(methylsulfanyl)acryloyl-CoA + reduced [electron-transfer flavoprotein]</text>
        <dbReference type="Rhea" id="RHEA:52612"/>
        <dbReference type="Rhea" id="RHEA-COMP:10685"/>
        <dbReference type="Rhea" id="RHEA-COMP:10686"/>
        <dbReference type="ChEBI" id="CHEBI:15378"/>
        <dbReference type="ChEBI" id="CHEBI:57692"/>
        <dbReference type="ChEBI" id="CHEBI:58307"/>
        <dbReference type="ChEBI" id="CHEBI:82815"/>
        <dbReference type="ChEBI" id="CHEBI:84994"/>
        <dbReference type="EC" id="1.3.99.41"/>
    </reaction>
    <physiologicalReaction direction="left-to-right" evidence="6">
        <dbReference type="Rhea" id="RHEA:52613"/>
    </physiologicalReaction>
</comment>
<proteinExistence type="inferred from homology"/>
<evidence type="ECO:0000313" key="15">
    <source>
        <dbReference type="EMBL" id="MTV32893.1"/>
    </source>
</evidence>
<dbReference type="AlphaFoldDB" id="A0A6N8DUM7"/>
<dbReference type="Gene3D" id="1.20.140.10">
    <property type="entry name" value="Butyryl-CoA Dehydrogenase, subunit A, domain 3"/>
    <property type="match status" value="1"/>
</dbReference>
<dbReference type="GO" id="GO:0050660">
    <property type="term" value="F:flavin adenine dinucleotide binding"/>
    <property type="evidence" value="ECO:0007669"/>
    <property type="project" value="InterPro"/>
</dbReference>
<dbReference type="EMBL" id="WNKS01000023">
    <property type="protein sequence ID" value="MTV32893.1"/>
    <property type="molecule type" value="Genomic_DNA"/>
</dbReference>
<dbReference type="Gene3D" id="2.40.110.10">
    <property type="entry name" value="Butyryl-CoA Dehydrogenase, subunit A, domain 2"/>
    <property type="match status" value="1"/>
</dbReference>
<keyword evidence="4 10" id="KW-0274">FAD</keyword>
<dbReference type="PANTHER" id="PTHR42803:SF1">
    <property type="entry name" value="BROAD-SPECIFICITY LINEAR ACYL-COA DEHYDROGENASE FADE5"/>
    <property type="match status" value="1"/>
</dbReference>
<dbReference type="InterPro" id="IPR025878">
    <property type="entry name" value="Acyl-CoA_dh-like_C_dom"/>
</dbReference>
<comment type="caution">
    <text evidence="15">The sequence shown here is derived from an EMBL/GenBank/DDBJ whole genome shotgun (WGS) entry which is preliminary data.</text>
</comment>
<comment type="similarity">
    <text evidence="2 10">Belongs to the acyl-CoA dehydrogenase family.</text>
</comment>
<dbReference type="EC" id="1.3.99.41" evidence="8"/>
<keyword evidence="5 10" id="KW-0560">Oxidoreductase</keyword>
<dbReference type="InterPro" id="IPR052166">
    <property type="entry name" value="Diverse_Acyl-CoA_DH"/>
</dbReference>
<comment type="cofactor">
    <cofactor evidence="1 10">
        <name>FAD</name>
        <dbReference type="ChEBI" id="CHEBI:57692"/>
    </cofactor>
</comment>
<gene>
    <name evidence="15" type="ORF">GJ654_18085</name>
</gene>
<feature type="domain" description="Acetyl-CoA dehydrogenase-like C-terminal" evidence="14">
    <location>
        <begin position="475"/>
        <end position="576"/>
    </location>
</feature>
<comment type="function">
    <text evidence="7">Involved in the assimilation of dimethylsulphoniopropionate (DMSP), an important compound in the fixation of carbon in marine phytoplankton, by mediating the conversion of 3-(methylthio)propanoyl-CoA (MMPA-CoA) to 3-(methylthio)acryloyl-CoA (MTA-CoA).</text>
</comment>
<sequence length="581" mass="61053">MTAYRAPVRDMIFSMRAVGGLAEVAALPGNEEVSDDLIEAIFEEAAKFAGDVLAPLNQSGDKAGSVCKDGAVKTPDGFKEAFAAFCENGWHAMPSATEWGGQGLPQLVNTPVIEMWTASNLAFSLCQMLTVGAISAIEHHGSDAQKALFLPKMTSGQWTGTMNLTEPQAGSDLAAVRTRAVPEGDHYRITGTKIFITWGEHDCAENIIHLVLARLPDAPPGVKGISLFLAPKFLVNPDGSLGARNDLVCASVEHKLGIHASPTAVMSFGEKGGAIGYLIGEANRGLEYMFTMMNHARFSVGLEGVAIAERAMQQAFAYALDRVQGRPIGCEAGKPIAYHPDVKRMLLDMKARVEALRATAYFTAGRMDVAAKSPDAAKAKKAQALVDLLVPVVKGFSTESSVWIASTGVQVHGGMGYVEETGAAQHLRDARITPIYEGTTGIQANDFVGRKIARDGGAAAKTLIADLQAEVGDDAALAGALKTFGEVVGWIADSHSNTPERTAASAVAALSLAGIVIGACLLEKQARAAKAQLNGGDAAFLSGKIAIARYFTAHVLPQVDGLARAITQGHEAINAFDPGAF</sequence>
<evidence type="ECO:0000256" key="6">
    <source>
        <dbReference type="ARBA" id="ARBA00051388"/>
    </source>
</evidence>
<evidence type="ECO:0000256" key="2">
    <source>
        <dbReference type="ARBA" id="ARBA00009347"/>
    </source>
</evidence>
<evidence type="ECO:0000256" key="10">
    <source>
        <dbReference type="RuleBase" id="RU362125"/>
    </source>
</evidence>
<evidence type="ECO:0000256" key="8">
    <source>
        <dbReference type="ARBA" id="ARBA00066694"/>
    </source>
</evidence>
<protein>
    <recommendedName>
        <fullName evidence="9">3-methylmercaptopropionyl-CoA dehydrogenase</fullName>
        <ecNumber evidence="8">1.3.99.41</ecNumber>
    </recommendedName>
</protein>
<dbReference type="GO" id="GO:0016627">
    <property type="term" value="F:oxidoreductase activity, acting on the CH-CH group of donors"/>
    <property type="evidence" value="ECO:0007669"/>
    <property type="project" value="InterPro"/>
</dbReference>
<evidence type="ECO:0000256" key="9">
    <source>
        <dbReference type="ARBA" id="ARBA00069043"/>
    </source>
</evidence>
<dbReference type="RefSeq" id="WP_155447575.1">
    <property type="nucleotide sequence ID" value="NZ_JAOQNR010000022.1"/>
</dbReference>
<dbReference type="InterPro" id="IPR037069">
    <property type="entry name" value="AcylCoA_DH/ox_N_sf"/>
</dbReference>
<dbReference type="FunFam" id="2.40.110.10:FF:000031">
    <property type="entry name" value="Acyl-CoA dehydrogenase, putative"/>
    <property type="match status" value="1"/>
</dbReference>
<reference evidence="15 16" key="1">
    <citation type="submission" date="2019-11" db="EMBL/GenBank/DDBJ databases">
        <title>Whole-genome sequence of a Rhodoblastus acidophilus DSM 142.</title>
        <authorList>
            <person name="Kyndt J.A."/>
            <person name="Meyer T.E."/>
        </authorList>
    </citation>
    <scope>NUCLEOTIDE SEQUENCE [LARGE SCALE GENOMIC DNA]</scope>
    <source>
        <strain evidence="15 16">DSM 142</strain>
    </source>
</reference>
<keyword evidence="3 10" id="KW-0285">Flavoprotein</keyword>
<dbReference type="InterPro" id="IPR046373">
    <property type="entry name" value="Acyl-CoA_Oxase/DH_mid-dom_sf"/>
</dbReference>
<evidence type="ECO:0000259" key="12">
    <source>
        <dbReference type="Pfam" id="PF02770"/>
    </source>
</evidence>
<name>A0A6N8DUM7_RHOAC</name>
<evidence type="ECO:0000256" key="4">
    <source>
        <dbReference type="ARBA" id="ARBA00022827"/>
    </source>
</evidence>
<dbReference type="Pfam" id="PF00441">
    <property type="entry name" value="Acyl-CoA_dh_1"/>
    <property type="match status" value="1"/>
</dbReference>
<evidence type="ECO:0000256" key="3">
    <source>
        <dbReference type="ARBA" id="ARBA00022630"/>
    </source>
</evidence>
<feature type="domain" description="Acyl-CoA oxidase/dehydrogenase middle" evidence="12">
    <location>
        <begin position="162"/>
        <end position="268"/>
    </location>
</feature>
<feature type="domain" description="Acyl-CoA dehydrogenase/oxidase N-terminal" evidence="13">
    <location>
        <begin position="39"/>
        <end position="157"/>
    </location>
</feature>
<evidence type="ECO:0000256" key="7">
    <source>
        <dbReference type="ARBA" id="ARBA00058683"/>
    </source>
</evidence>
<evidence type="ECO:0000256" key="1">
    <source>
        <dbReference type="ARBA" id="ARBA00001974"/>
    </source>
</evidence>
<dbReference type="Pfam" id="PF12806">
    <property type="entry name" value="Acyl-CoA_dh_C"/>
    <property type="match status" value="1"/>
</dbReference>
<feature type="domain" description="Acyl-CoA dehydrogenase/oxidase C-terminal" evidence="11">
    <location>
        <begin position="283"/>
        <end position="446"/>
    </location>
</feature>
<dbReference type="InterPro" id="IPR036250">
    <property type="entry name" value="AcylCo_DH-like_C"/>
</dbReference>
<dbReference type="SUPFAM" id="SSF56645">
    <property type="entry name" value="Acyl-CoA dehydrogenase NM domain-like"/>
    <property type="match status" value="1"/>
</dbReference>
<evidence type="ECO:0000259" key="13">
    <source>
        <dbReference type="Pfam" id="PF02771"/>
    </source>
</evidence>
<dbReference type="Pfam" id="PF02771">
    <property type="entry name" value="Acyl-CoA_dh_N"/>
    <property type="match status" value="1"/>
</dbReference>